<evidence type="ECO:0000313" key="7">
    <source>
        <dbReference type="EMBL" id="CAF3697606.1"/>
    </source>
</evidence>
<dbReference type="EMBL" id="CAJOBR010002547">
    <property type="protein sequence ID" value="CAF4689006.1"/>
    <property type="molecule type" value="Genomic_DNA"/>
</dbReference>
<evidence type="ECO:0000256" key="1">
    <source>
        <dbReference type="ARBA" id="ARBA00022737"/>
    </source>
</evidence>
<gene>
    <name evidence="5" type="ORF">FME351_LOCUS7749</name>
    <name evidence="4" type="ORF">GRG538_LOCUS5107</name>
    <name evidence="10" type="ORF">HFQ381_LOCUS24535</name>
    <name evidence="7" type="ORF">KIK155_LOCUS26425</name>
    <name evidence="6" type="ORF">LUA448_LOCUS25221</name>
    <name evidence="11" type="ORF">QYT958_LOCUS17086</name>
    <name evidence="3" type="ORF">TIS948_LOCUS6287</name>
    <name evidence="12" type="ORF">TOA249_LOCUS18339</name>
    <name evidence="9" type="ORF">TSG867_LOCUS17035</name>
    <name evidence="8" type="ORF">UJA718_LOCUS21341</name>
</gene>
<dbReference type="EMBL" id="CAJNXB010000734">
    <property type="protein sequence ID" value="CAF3089812.1"/>
    <property type="molecule type" value="Genomic_DNA"/>
</dbReference>
<dbReference type="EMBL" id="CAJOBP010004145">
    <property type="protein sequence ID" value="CAF4431204.1"/>
    <property type="molecule type" value="Genomic_DNA"/>
</dbReference>
<dbReference type="EMBL" id="CAJOBQ010001068">
    <property type="protein sequence ID" value="CAF4451562.1"/>
    <property type="molecule type" value="Genomic_DNA"/>
</dbReference>
<dbReference type="SUPFAM" id="SSF101898">
    <property type="entry name" value="NHL repeat"/>
    <property type="match status" value="1"/>
</dbReference>
<dbReference type="EMBL" id="CAJOBO010002599">
    <property type="protein sequence ID" value="CAF4459560.1"/>
    <property type="molecule type" value="Genomic_DNA"/>
</dbReference>
<dbReference type="Proteomes" id="UP000663825">
    <property type="component" value="Unassembled WGS sequence"/>
</dbReference>
<dbReference type="Proteomes" id="UP000663848">
    <property type="component" value="Unassembled WGS sequence"/>
</dbReference>
<dbReference type="OrthoDB" id="342730at2759"/>
<dbReference type="EMBL" id="CAJOBS010001361">
    <property type="protein sequence ID" value="CAF4722124.1"/>
    <property type="molecule type" value="Genomic_DNA"/>
</dbReference>
<dbReference type="Proteomes" id="UP000663869">
    <property type="component" value="Unassembled WGS sequence"/>
</dbReference>
<accession>A0A821HVB9</accession>
<dbReference type="EMBL" id="CAJNYU010000731">
    <property type="protein sequence ID" value="CAF3386557.1"/>
    <property type="molecule type" value="Genomic_DNA"/>
</dbReference>
<evidence type="ECO:0000313" key="10">
    <source>
        <dbReference type="EMBL" id="CAF4459560.1"/>
    </source>
</evidence>
<protein>
    <recommendedName>
        <fullName evidence="15">NHL repeat-containing protein</fullName>
    </recommendedName>
</protein>
<dbReference type="PANTHER" id="PTHR24104:SF25">
    <property type="entry name" value="PROTEIN LIN-41"/>
    <property type="match status" value="1"/>
</dbReference>
<reference evidence="11" key="1">
    <citation type="submission" date="2021-02" db="EMBL/GenBank/DDBJ databases">
        <authorList>
            <person name="Nowell W R."/>
        </authorList>
    </citation>
    <scope>NUCLEOTIDE SEQUENCE</scope>
</reference>
<evidence type="ECO:0000256" key="2">
    <source>
        <dbReference type="PROSITE-ProRule" id="PRU00504"/>
    </source>
</evidence>
<comment type="caution">
    <text evidence="11">The sequence shown here is derived from an EMBL/GenBank/DDBJ whole genome shotgun (WGS) entry which is preliminary data.</text>
</comment>
<feature type="repeat" description="NHL" evidence="2">
    <location>
        <begin position="164"/>
        <end position="203"/>
    </location>
</feature>
<dbReference type="Pfam" id="PF01436">
    <property type="entry name" value="NHL"/>
    <property type="match status" value="1"/>
</dbReference>
<dbReference type="Proteomes" id="UP000663872">
    <property type="component" value="Unassembled WGS sequence"/>
</dbReference>
<dbReference type="SUPFAM" id="SSF63825">
    <property type="entry name" value="YWTD domain"/>
    <property type="match status" value="1"/>
</dbReference>
<dbReference type="PANTHER" id="PTHR24104">
    <property type="entry name" value="E3 UBIQUITIN-PROTEIN LIGASE NHLRC1-RELATED"/>
    <property type="match status" value="1"/>
</dbReference>
<dbReference type="InterPro" id="IPR011042">
    <property type="entry name" value="6-blade_b-propeller_TolB-like"/>
</dbReference>
<dbReference type="Proteomes" id="UP000663865">
    <property type="component" value="Unassembled WGS sequence"/>
</dbReference>
<keyword evidence="1" id="KW-0677">Repeat</keyword>
<dbReference type="EMBL" id="CAJNYT010000380">
    <property type="protein sequence ID" value="CAF3346420.1"/>
    <property type="molecule type" value="Genomic_DNA"/>
</dbReference>
<proteinExistence type="predicted"/>
<feature type="repeat" description="NHL" evidence="2">
    <location>
        <begin position="266"/>
        <end position="303"/>
    </location>
</feature>
<dbReference type="PROSITE" id="PS51125">
    <property type="entry name" value="NHL"/>
    <property type="match status" value="2"/>
</dbReference>
<evidence type="ECO:0000313" key="4">
    <source>
        <dbReference type="EMBL" id="CAF3346420.1"/>
    </source>
</evidence>
<evidence type="ECO:0000313" key="9">
    <source>
        <dbReference type="EMBL" id="CAF4451562.1"/>
    </source>
</evidence>
<dbReference type="CDD" id="cd05819">
    <property type="entry name" value="NHL"/>
    <property type="match status" value="1"/>
</dbReference>
<dbReference type="AlphaFoldDB" id="A0A821HVB9"/>
<evidence type="ECO:0000313" key="3">
    <source>
        <dbReference type="EMBL" id="CAF3089812.1"/>
    </source>
</evidence>
<dbReference type="Proteomes" id="UP000663851">
    <property type="component" value="Unassembled WGS sequence"/>
</dbReference>
<dbReference type="InterPro" id="IPR050952">
    <property type="entry name" value="TRIM-NHL_E3_ligases"/>
</dbReference>
<evidence type="ECO:0000313" key="8">
    <source>
        <dbReference type="EMBL" id="CAF4431204.1"/>
    </source>
</evidence>
<evidence type="ECO:0000313" key="5">
    <source>
        <dbReference type="EMBL" id="CAF3386557.1"/>
    </source>
</evidence>
<evidence type="ECO:0000313" key="13">
    <source>
        <dbReference type="Proteomes" id="UP000663848"/>
    </source>
</evidence>
<name>A0A821HVB9_9BILA</name>
<evidence type="ECO:0000313" key="11">
    <source>
        <dbReference type="EMBL" id="CAF4689006.1"/>
    </source>
</evidence>
<dbReference type="Proteomes" id="UP000663833">
    <property type="component" value="Unassembled WGS sequence"/>
</dbReference>
<dbReference type="Gene3D" id="2.120.10.30">
    <property type="entry name" value="TolB, C-terminal domain"/>
    <property type="match status" value="2"/>
</dbReference>
<dbReference type="GO" id="GO:0008270">
    <property type="term" value="F:zinc ion binding"/>
    <property type="evidence" value="ECO:0007669"/>
    <property type="project" value="UniProtKB-KW"/>
</dbReference>
<dbReference type="Proteomes" id="UP000663838">
    <property type="component" value="Unassembled WGS sequence"/>
</dbReference>
<dbReference type="EMBL" id="CAJNYV010004818">
    <property type="protein sequence ID" value="CAF3697606.1"/>
    <property type="molecule type" value="Genomic_DNA"/>
</dbReference>
<evidence type="ECO:0000313" key="14">
    <source>
        <dbReference type="Proteomes" id="UP000663873"/>
    </source>
</evidence>
<dbReference type="EMBL" id="CAJNYD010003348">
    <property type="protein sequence ID" value="CAF3499806.1"/>
    <property type="molecule type" value="Genomic_DNA"/>
</dbReference>
<sequence length="303" mass="33769">MLNILANERWVQSGVTIAGGNGKGADTNQLNRPYGFCIDEDQTVAIADCDSHRIVQWKKGEANGQIVAGGNRAGNRLDQLHCPTDVLIDKETDSFIICDRENRRVARWLRKTDTTEGEILLDDIDCYGLAKDDQRYLYVADYKKHEVRRYRAGDKNGTLVAGGHGRGAGLHQLNMPRYLFVDRQQTVYVSESDTHRVMKWKQGAKAGIVVAGGQGEGNALTQLASPRGIFVDALSTLYVADSKNDRVVRWSQRAHQGTVIVGGNGRGTGQNQFNWLMGLSFDRHGNLYVVDHNNHRVQQFSLE</sequence>
<evidence type="ECO:0000313" key="6">
    <source>
        <dbReference type="EMBL" id="CAF3499806.1"/>
    </source>
</evidence>
<dbReference type="Proteomes" id="UP000663873">
    <property type="component" value="Unassembled WGS sequence"/>
</dbReference>
<evidence type="ECO:0008006" key="15">
    <source>
        <dbReference type="Google" id="ProtNLM"/>
    </source>
</evidence>
<keyword evidence="14" id="KW-1185">Reference proteome</keyword>
<dbReference type="InterPro" id="IPR001258">
    <property type="entry name" value="NHL_repeat"/>
</dbReference>
<organism evidence="11 13">
    <name type="scientific">Rotaria socialis</name>
    <dbReference type="NCBI Taxonomy" id="392032"/>
    <lineage>
        <taxon>Eukaryota</taxon>
        <taxon>Metazoa</taxon>
        <taxon>Spiralia</taxon>
        <taxon>Gnathifera</taxon>
        <taxon>Rotifera</taxon>
        <taxon>Eurotatoria</taxon>
        <taxon>Bdelloidea</taxon>
        <taxon>Philodinida</taxon>
        <taxon>Philodinidae</taxon>
        <taxon>Rotaria</taxon>
    </lineage>
</organism>
<evidence type="ECO:0000313" key="12">
    <source>
        <dbReference type="EMBL" id="CAF4722124.1"/>
    </source>
</evidence>
<dbReference type="Proteomes" id="UP000663862">
    <property type="component" value="Unassembled WGS sequence"/>
</dbReference>